<gene>
    <name evidence="3" type="ORF">Tdes44962_MAKER08132</name>
</gene>
<keyword evidence="4" id="KW-1185">Reference proteome</keyword>
<keyword evidence="1" id="KW-0175">Coiled coil</keyword>
<dbReference type="EMBL" id="RIBY02000669">
    <property type="protein sequence ID" value="KAH9838866.1"/>
    <property type="molecule type" value="Genomic_DNA"/>
</dbReference>
<protein>
    <submittedName>
        <fullName evidence="3">Uncharacterized protein</fullName>
    </submittedName>
</protein>
<dbReference type="Proteomes" id="UP001138500">
    <property type="component" value="Unassembled WGS sequence"/>
</dbReference>
<feature type="region of interest" description="Disordered" evidence="2">
    <location>
        <begin position="402"/>
        <end position="513"/>
    </location>
</feature>
<feature type="compositionally biased region" description="Acidic residues" evidence="2">
    <location>
        <begin position="491"/>
        <end position="512"/>
    </location>
</feature>
<feature type="compositionally biased region" description="Low complexity" evidence="2">
    <location>
        <begin position="415"/>
        <end position="427"/>
    </location>
</feature>
<dbReference type="AlphaFoldDB" id="A0A9W7SXH4"/>
<evidence type="ECO:0000256" key="1">
    <source>
        <dbReference type="SAM" id="Coils"/>
    </source>
</evidence>
<proteinExistence type="predicted"/>
<feature type="compositionally biased region" description="Basic and acidic residues" evidence="2">
    <location>
        <begin position="463"/>
        <end position="472"/>
    </location>
</feature>
<feature type="compositionally biased region" description="Low complexity" evidence="2">
    <location>
        <begin position="139"/>
        <end position="158"/>
    </location>
</feature>
<name>A0A9W7SXH4_9PEZI</name>
<feature type="compositionally biased region" description="Low complexity" evidence="2">
    <location>
        <begin position="171"/>
        <end position="183"/>
    </location>
</feature>
<reference evidence="3 4" key="2">
    <citation type="journal article" date="2021" name="Curr. Genet.">
        <title>Genetic response to nitrogen starvation in the aggressive Eucalyptus foliar pathogen Teratosphaeria destructans.</title>
        <authorList>
            <person name="Havenga M."/>
            <person name="Wingfield B.D."/>
            <person name="Wingfield M.J."/>
            <person name="Dreyer L.L."/>
            <person name="Roets F."/>
            <person name="Aylward J."/>
        </authorList>
    </citation>
    <scope>NUCLEOTIDE SEQUENCE [LARGE SCALE GENOMIC DNA]</scope>
    <source>
        <strain evidence="3">CMW44962</strain>
    </source>
</reference>
<feature type="coiled-coil region" evidence="1">
    <location>
        <begin position="286"/>
        <end position="376"/>
    </location>
</feature>
<dbReference type="Gene3D" id="1.10.287.1490">
    <property type="match status" value="1"/>
</dbReference>
<sequence>MILLGWHDVDDALYEALAKKLIRFLTTHLAAAKKQGAYTERLDPDSGRYVVIWRAYTDAWGQDDYDVVVQGLGPPEGDPGAERPSISRAPLSAAQCLARLLVMRREGDLQAPGDNGNVPASDARRPSEARTPNPPRRQSTTTTTTTTTSAPTPAAPSADQDMHDPAPAPPTTETVPTHPQTHPILTHPQTHPVLHAIASFLAERYNRSLPDAESYILHNPLAASQVIQELSNLCNNNNQPSPPTPDNLLLLTDFHHQLDTKTRTIQALEDVLTTTRSQFYTREARISDLEAQLQQNSRQLDHATHRLAAAEDKAAVLQTQNDELSHLIVDDRVRMSERDEQIRVLQDQVQRAGQWEARCRAVEEEAQRRYKEAEKKAREAWGEVGRLEGLLRRVDRTCISSAATTKEEEAEEKSLSSSSPPTTTPLTRKSAPGGGLRDSMFAPKNRTPAPASPSPPLLRRRSIREEVKREVDAAAAMLPRPPHMFPRRSEEEEVEVVGKEEEEEDDLDDLDDGAAGILVDGVAKGKVEEEEEEDEFAMPPGW</sequence>
<comment type="caution">
    <text evidence="3">The sequence shown here is derived from an EMBL/GenBank/DDBJ whole genome shotgun (WGS) entry which is preliminary data.</text>
</comment>
<evidence type="ECO:0000313" key="4">
    <source>
        <dbReference type="Proteomes" id="UP001138500"/>
    </source>
</evidence>
<evidence type="ECO:0000256" key="2">
    <source>
        <dbReference type="SAM" id="MobiDB-lite"/>
    </source>
</evidence>
<organism evidence="3 4">
    <name type="scientific">Teratosphaeria destructans</name>
    <dbReference type="NCBI Taxonomy" id="418781"/>
    <lineage>
        <taxon>Eukaryota</taxon>
        <taxon>Fungi</taxon>
        <taxon>Dikarya</taxon>
        <taxon>Ascomycota</taxon>
        <taxon>Pezizomycotina</taxon>
        <taxon>Dothideomycetes</taxon>
        <taxon>Dothideomycetidae</taxon>
        <taxon>Mycosphaerellales</taxon>
        <taxon>Teratosphaeriaceae</taxon>
        <taxon>Teratosphaeria</taxon>
    </lineage>
</organism>
<feature type="region of interest" description="Disordered" evidence="2">
    <location>
        <begin position="108"/>
        <end position="187"/>
    </location>
</feature>
<reference evidence="3 4" key="1">
    <citation type="journal article" date="2018" name="IMA Fungus">
        <title>IMA Genome-F 10: Nine draft genome sequences of Claviceps purpurea s.lat., including C. arundinis, C. humidiphila, and C. cf. spartinae, pseudomolecules for the pitch canker pathogen Fusarium circinatum, draft genome of Davidsoniella eucalypti, Grosmannia galeiformis, Quambalaria eucalypti, and Teratosphaeria destructans.</title>
        <authorList>
            <person name="Wingfield B.D."/>
            <person name="Liu M."/>
            <person name="Nguyen H.D."/>
            <person name="Lane F.A."/>
            <person name="Morgan S.W."/>
            <person name="De Vos L."/>
            <person name="Wilken P.M."/>
            <person name="Duong T.A."/>
            <person name="Aylward J."/>
            <person name="Coetzee M.P."/>
            <person name="Dadej K."/>
            <person name="De Beer Z.W."/>
            <person name="Findlay W."/>
            <person name="Havenga M."/>
            <person name="Kolarik M."/>
            <person name="Menzies J.G."/>
            <person name="Naidoo K."/>
            <person name="Pochopski O."/>
            <person name="Shoukouhi P."/>
            <person name="Santana Q.C."/>
            <person name="Seifert K.A."/>
            <person name="Soal N."/>
            <person name="Steenkamp E.T."/>
            <person name="Tatham C.T."/>
            <person name="van der Nest M.A."/>
            <person name="Wingfield M.J."/>
        </authorList>
    </citation>
    <scope>NUCLEOTIDE SEQUENCE [LARGE SCALE GENOMIC DNA]</scope>
    <source>
        <strain evidence="3">CMW44962</strain>
    </source>
</reference>
<accession>A0A9W7SXH4</accession>
<dbReference type="SUPFAM" id="SSF57997">
    <property type="entry name" value="Tropomyosin"/>
    <property type="match status" value="1"/>
</dbReference>
<evidence type="ECO:0000313" key="3">
    <source>
        <dbReference type="EMBL" id="KAH9838866.1"/>
    </source>
</evidence>